<comment type="caution">
    <text evidence="1">The sequence shown here is derived from an EMBL/GenBank/DDBJ whole genome shotgun (WGS) entry which is preliminary data.</text>
</comment>
<dbReference type="Gene3D" id="3.40.50.2000">
    <property type="entry name" value="Glycogen Phosphorylase B"/>
    <property type="match status" value="1"/>
</dbReference>
<dbReference type="SUPFAM" id="SSF53756">
    <property type="entry name" value="UDP-Glycosyltransferase/glycogen phosphorylase"/>
    <property type="match status" value="1"/>
</dbReference>
<dbReference type="Proteomes" id="UP001241110">
    <property type="component" value="Unassembled WGS sequence"/>
</dbReference>
<name>A0AAE3QS32_9BACT</name>
<reference evidence="1" key="1">
    <citation type="submission" date="2023-05" db="EMBL/GenBank/DDBJ databases">
        <authorList>
            <person name="Zhang X."/>
        </authorList>
    </citation>
    <scope>NUCLEOTIDE SEQUENCE</scope>
    <source>
        <strain evidence="1">YF14B1</strain>
    </source>
</reference>
<dbReference type="EMBL" id="JASJOS010000007">
    <property type="protein sequence ID" value="MDJ1482398.1"/>
    <property type="molecule type" value="Genomic_DNA"/>
</dbReference>
<dbReference type="AlphaFoldDB" id="A0AAE3QS32"/>
<accession>A0AAE3QS32</accession>
<evidence type="ECO:0000313" key="1">
    <source>
        <dbReference type="EMBL" id="MDJ1482398.1"/>
    </source>
</evidence>
<sequence length="358" mass="41521">MQTVHFIYTVPTSTNPFLYRLDKYANKINLFPPSYRNGNDKLISWSQPIYAPHSITYHVLNKLKQAYKVKLYDWRETGTCHLKKDDILLFQPIPDFQKWNTLGKWEVDKNSLGWKTLQKYPNCKSIVIVPYNHTANESLWLKEIFEKYTQQLIVICGDYWTQNWDQSPYGNLVSQPLQVNMGINVDEYSLVKESFNPKGKRKFLYIGNTNTWKNTIQLEKIASAYPNFEGGYISSGEIKGWKKITNFAHLTEDLMKELAIEYDFFLNTSSADAQATTILEQMCFGLGIACTPESGYSYPSIIPLDKNDTNFNIQQIELIQKLSGDELRTMITQNRQIAAQNHNWNAITTQILDFIKTI</sequence>
<proteinExistence type="predicted"/>
<organism evidence="1 2">
    <name type="scientific">Xanthocytophaga flava</name>
    <dbReference type="NCBI Taxonomy" id="3048013"/>
    <lineage>
        <taxon>Bacteria</taxon>
        <taxon>Pseudomonadati</taxon>
        <taxon>Bacteroidota</taxon>
        <taxon>Cytophagia</taxon>
        <taxon>Cytophagales</taxon>
        <taxon>Rhodocytophagaceae</taxon>
        <taxon>Xanthocytophaga</taxon>
    </lineage>
</organism>
<gene>
    <name evidence="1" type="ORF">QNI16_17970</name>
</gene>
<dbReference type="RefSeq" id="WP_313981466.1">
    <property type="nucleotide sequence ID" value="NZ_JASJOS010000007.1"/>
</dbReference>
<protein>
    <submittedName>
        <fullName evidence="1">Uncharacterized protein</fullName>
    </submittedName>
</protein>
<evidence type="ECO:0000313" key="2">
    <source>
        <dbReference type="Proteomes" id="UP001241110"/>
    </source>
</evidence>